<dbReference type="EMBL" id="JAPDGR010000147">
    <property type="protein sequence ID" value="KAJ2995084.1"/>
    <property type="molecule type" value="Genomic_DNA"/>
</dbReference>
<comment type="caution">
    <text evidence="1">The sequence shown here is derived from an EMBL/GenBank/DDBJ whole genome shotgun (WGS) entry which is preliminary data.</text>
</comment>
<gene>
    <name evidence="1" type="ORF">NUW58_g1374</name>
</gene>
<sequence>MAGPVFTDFKWNDRPLCAEDEIPSALEDCHDAEALTAYVLKLLMASKHNYVHIVLEEHKNIVRLIDIKKITRHGGTRDADWNFHIAARATAFAYYLFFDKTEIEACQQCNSQHSKGPCVECVSSTSDIMSGACTNCYYSGNGRNCSIRKRLEREKAEEERLALPKFNGFSQEDLKEATDEQLVKWLRMIDAAISQRVGESMLSKKRRRL</sequence>
<organism evidence="1 2">
    <name type="scientific">Xylaria curta</name>
    <dbReference type="NCBI Taxonomy" id="42375"/>
    <lineage>
        <taxon>Eukaryota</taxon>
        <taxon>Fungi</taxon>
        <taxon>Dikarya</taxon>
        <taxon>Ascomycota</taxon>
        <taxon>Pezizomycotina</taxon>
        <taxon>Sordariomycetes</taxon>
        <taxon>Xylariomycetidae</taxon>
        <taxon>Xylariales</taxon>
        <taxon>Xylariaceae</taxon>
        <taxon>Xylaria</taxon>
    </lineage>
</organism>
<proteinExistence type="predicted"/>
<dbReference type="Proteomes" id="UP001143856">
    <property type="component" value="Unassembled WGS sequence"/>
</dbReference>
<name>A0ACC1PL20_9PEZI</name>
<accession>A0ACC1PL20</accession>
<keyword evidence="2" id="KW-1185">Reference proteome</keyword>
<protein>
    <submittedName>
        <fullName evidence="1">Uncharacterized protein</fullName>
    </submittedName>
</protein>
<evidence type="ECO:0000313" key="2">
    <source>
        <dbReference type="Proteomes" id="UP001143856"/>
    </source>
</evidence>
<evidence type="ECO:0000313" key="1">
    <source>
        <dbReference type="EMBL" id="KAJ2995084.1"/>
    </source>
</evidence>
<reference evidence="1" key="1">
    <citation type="submission" date="2022-10" db="EMBL/GenBank/DDBJ databases">
        <title>Genome Sequence of Xylaria curta.</title>
        <authorList>
            <person name="Buettner E."/>
        </authorList>
    </citation>
    <scope>NUCLEOTIDE SEQUENCE</scope>
    <source>
        <strain evidence="1">Babe10</strain>
    </source>
</reference>